<dbReference type="EMBL" id="CM032181">
    <property type="protein sequence ID" value="KAG7099221.1"/>
    <property type="molecule type" value="Genomic_DNA"/>
</dbReference>
<feature type="compositionally biased region" description="Basic and acidic residues" evidence="4">
    <location>
        <begin position="30"/>
        <end position="50"/>
    </location>
</feature>
<feature type="region of interest" description="Disordered" evidence="4">
    <location>
        <begin position="1"/>
        <end position="87"/>
    </location>
</feature>
<comment type="caution">
    <text evidence="5">The sequence shown here is derived from an EMBL/GenBank/DDBJ whole genome shotgun (WGS) entry which is preliminary data.</text>
</comment>
<evidence type="ECO:0000256" key="4">
    <source>
        <dbReference type="SAM" id="MobiDB-lite"/>
    </source>
</evidence>
<gene>
    <name evidence="5" type="ORF">E1B28_001088</name>
</gene>
<evidence type="ECO:0000313" key="5">
    <source>
        <dbReference type="EMBL" id="KAG7099221.1"/>
    </source>
</evidence>
<dbReference type="RefSeq" id="XP_043015691.1">
    <property type="nucleotide sequence ID" value="XM_043146986.1"/>
</dbReference>
<evidence type="ECO:0000256" key="3">
    <source>
        <dbReference type="ARBA" id="ARBA00023288"/>
    </source>
</evidence>
<dbReference type="AlphaFoldDB" id="A0A9P8AET8"/>
<evidence type="ECO:0000256" key="1">
    <source>
        <dbReference type="ARBA" id="ARBA00022707"/>
    </source>
</evidence>
<evidence type="ECO:0000313" key="6">
    <source>
        <dbReference type="Proteomes" id="UP001049176"/>
    </source>
</evidence>
<dbReference type="Proteomes" id="UP001049176">
    <property type="component" value="Chromosome 1"/>
</dbReference>
<feature type="compositionally biased region" description="Basic and acidic residues" evidence="4">
    <location>
        <begin position="76"/>
        <end position="87"/>
    </location>
</feature>
<dbReference type="GeneID" id="66070164"/>
<keyword evidence="3" id="KW-0449">Lipoprotein</keyword>
<evidence type="ECO:0000256" key="2">
    <source>
        <dbReference type="ARBA" id="ARBA00023139"/>
    </source>
</evidence>
<keyword evidence="1" id="KW-0519">Myristate</keyword>
<feature type="compositionally biased region" description="Low complexity" evidence="4">
    <location>
        <begin position="11"/>
        <end position="22"/>
    </location>
</feature>
<dbReference type="InterPro" id="IPR031632">
    <property type="entry name" value="SVIP"/>
</dbReference>
<protein>
    <recommendedName>
        <fullName evidence="7">Small VCP/p97-interacting protein</fullName>
    </recommendedName>
</protein>
<dbReference type="Pfam" id="PF15811">
    <property type="entry name" value="SVIP"/>
    <property type="match status" value="1"/>
</dbReference>
<accession>A0A9P8AET8</accession>
<keyword evidence="6" id="KW-1185">Reference proteome</keyword>
<evidence type="ECO:0008006" key="7">
    <source>
        <dbReference type="Google" id="ProtNLM"/>
    </source>
</evidence>
<name>A0A9P8AET8_9AGAR</name>
<sequence>MGSLCSKPDAHSGSHTVVGSSGPATQPHSNPEDRRNAAAEAAERRLKAAQERGTNASNPNRGQLAAKAGKPVKFTPEQREEERLVWD</sequence>
<keyword evidence="2" id="KW-0564">Palmitate</keyword>
<organism evidence="5 6">
    <name type="scientific">Marasmius oreades</name>
    <name type="common">fairy-ring Marasmius</name>
    <dbReference type="NCBI Taxonomy" id="181124"/>
    <lineage>
        <taxon>Eukaryota</taxon>
        <taxon>Fungi</taxon>
        <taxon>Dikarya</taxon>
        <taxon>Basidiomycota</taxon>
        <taxon>Agaricomycotina</taxon>
        <taxon>Agaricomycetes</taxon>
        <taxon>Agaricomycetidae</taxon>
        <taxon>Agaricales</taxon>
        <taxon>Marasmiineae</taxon>
        <taxon>Marasmiaceae</taxon>
        <taxon>Marasmius</taxon>
    </lineage>
</organism>
<proteinExistence type="predicted"/>
<dbReference type="OrthoDB" id="3264102at2759"/>
<dbReference type="KEGG" id="more:E1B28_001088"/>
<reference evidence="5" key="1">
    <citation type="journal article" date="2021" name="Genome Biol. Evol.">
        <title>The assembled and annotated genome of the fairy-ring fungus Marasmius oreades.</title>
        <authorList>
            <person name="Hiltunen M."/>
            <person name="Ament-Velasquez S.L."/>
            <person name="Johannesson H."/>
        </authorList>
    </citation>
    <scope>NUCLEOTIDE SEQUENCE</scope>
    <source>
        <strain evidence="5">03SP1</strain>
    </source>
</reference>